<dbReference type="Proteomes" id="UP000475862">
    <property type="component" value="Unassembled WGS sequence"/>
</dbReference>
<dbReference type="Pfam" id="PF24664">
    <property type="entry name" value="Monjiviricetes_fusion"/>
    <property type="match status" value="1"/>
</dbReference>
<dbReference type="PANTHER" id="PTHR31511">
    <property type="entry name" value="PROTEIN CBG23764"/>
    <property type="match status" value="1"/>
</dbReference>
<comment type="caution">
    <text evidence="2">The sequence shown here is derived from an EMBL/GenBank/DDBJ whole genome shotgun (WGS) entry which is preliminary data.</text>
</comment>
<evidence type="ECO:0000256" key="1">
    <source>
        <dbReference type="SAM" id="Phobius"/>
    </source>
</evidence>
<dbReference type="EMBL" id="VYZN01000055">
    <property type="protein sequence ID" value="KAE9526211.1"/>
    <property type="molecule type" value="Genomic_DNA"/>
</dbReference>
<dbReference type="PANTHER" id="PTHR31511:SF12">
    <property type="entry name" value="RHO TERMINATION FACTOR N-TERMINAL DOMAIN-CONTAINING PROTEIN"/>
    <property type="match status" value="1"/>
</dbReference>
<gene>
    <name evidence="2" type="ORF">AGLY_013842</name>
</gene>
<dbReference type="GO" id="GO:0071897">
    <property type="term" value="P:DNA biosynthetic process"/>
    <property type="evidence" value="ECO:0007669"/>
    <property type="project" value="UniProtKB-ARBA"/>
</dbReference>
<evidence type="ECO:0000313" key="2">
    <source>
        <dbReference type="EMBL" id="KAE9526211.1"/>
    </source>
</evidence>
<proteinExistence type="predicted"/>
<organism evidence="2 3">
    <name type="scientific">Aphis glycines</name>
    <name type="common">Soybean aphid</name>
    <dbReference type="NCBI Taxonomy" id="307491"/>
    <lineage>
        <taxon>Eukaryota</taxon>
        <taxon>Metazoa</taxon>
        <taxon>Ecdysozoa</taxon>
        <taxon>Arthropoda</taxon>
        <taxon>Hexapoda</taxon>
        <taxon>Insecta</taxon>
        <taxon>Pterygota</taxon>
        <taxon>Neoptera</taxon>
        <taxon>Paraneoptera</taxon>
        <taxon>Hemiptera</taxon>
        <taxon>Sternorrhyncha</taxon>
        <taxon>Aphidomorpha</taxon>
        <taxon>Aphidoidea</taxon>
        <taxon>Aphididae</taxon>
        <taxon>Aphidini</taxon>
        <taxon>Aphis</taxon>
        <taxon>Aphis</taxon>
    </lineage>
</organism>
<sequence length="346" mass="41704">MDTKLKNMMWGWFTRFVEFVSGLLGIFFIWKIILTCINTGLNFSLLYQTFGWSLKLVAGIFSSIIHYLMHTTTSDNNNKIDSEFKAYEYIMYRLNPTLYPSLTIKNNYIQISIKYQLTIKRLKRWRNAYVTDVRSKVWKLMATFERKENYIMHYMNLQQAINKGVPKILEFSQSDWLAKYIQLNTEMRTKVKNEFEKDFFKLMNNAIFGRFSVLDISKTLMHDYHYNVMRRHYGEHIKLMYTDTDSLVYHIMIDDFYIDLLENSNLMDRLDTADLPSNHPCYTTAQKMNLSFGLNWILSWILKGQPWTDVDKNFTYNFQWNSYTLVFCKLFWLFFYLYNPVIFMIV</sequence>
<dbReference type="OrthoDB" id="8191949at2759"/>
<dbReference type="SUPFAM" id="SSF56672">
    <property type="entry name" value="DNA/RNA polymerases"/>
    <property type="match status" value="1"/>
</dbReference>
<name>A0A6G0T581_APHGL</name>
<keyword evidence="3" id="KW-1185">Reference proteome</keyword>
<evidence type="ECO:0000313" key="3">
    <source>
        <dbReference type="Proteomes" id="UP000475862"/>
    </source>
</evidence>
<feature type="transmembrane region" description="Helical" evidence="1">
    <location>
        <begin position="12"/>
        <end position="33"/>
    </location>
</feature>
<feature type="transmembrane region" description="Helical" evidence="1">
    <location>
        <begin position="320"/>
        <end position="338"/>
    </location>
</feature>
<keyword evidence="1" id="KW-0812">Transmembrane</keyword>
<evidence type="ECO:0008006" key="4">
    <source>
        <dbReference type="Google" id="ProtNLM"/>
    </source>
</evidence>
<dbReference type="InterPro" id="IPR043502">
    <property type="entry name" value="DNA/RNA_pol_sf"/>
</dbReference>
<reference evidence="2 3" key="1">
    <citation type="submission" date="2019-08" db="EMBL/GenBank/DDBJ databases">
        <title>The genome of the soybean aphid Biotype 1, its phylome, world population structure and adaptation to the North American continent.</title>
        <authorList>
            <person name="Giordano R."/>
            <person name="Donthu R.K."/>
            <person name="Hernandez A.G."/>
            <person name="Wright C.L."/>
            <person name="Zimin A.V."/>
        </authorList>
    </citation>
    <scope>NUCLEOTIDE SEQUENCE [LARGE SCALE GENOMIC DNA]</scope>
    <source>
        <tissue evidence="2">Whole aphids</tissue>
    </source>
</reference>
<accession>A0A6G0T581</accession>
<keyword evidence="1" id="KW-1133">Transmembrane helix</keyword>
<dbReference type="AlphaFoldDB" id="A0A6G0T581"/>
<protein>
    <recommendedName>
        <fullName evidence="4">DNA-directed DNA polymerase</fullName>
    </recommendedName>
</protein>
<feature type="transmembrane region" description="Helical" evidence="1">
    <location>
        <begin position="45"/>
        <end position="69"/>
    </location>
</feature>
<keyword evidence="1" id="KW-0472">Membrane</keyword>